<evidence type="ECO:0000259" key="1">
    <source>
        <dbReference type="Pfam" id="PF00501"/>
    </source>
</evidence>
<proteinExistence type="predicted"/>
<dbReference type="PANTHER" id="PTHR43767:SF1">
    <property type="entry name" value="NONRIBOSOMAL PEPTIDE SYNTHASE PES1 (EUROFUNG)-RELATED"/>
    <property type="match status" value="1"/>
</dbReference>
<dbReference type="Pfam" id="PF00501">
    <property type="entry name" value="AMP-binding"/>
    <property type="match status" value="1"/>
</dbReference>
<dbReference type="RefSeq" id="WP_378250103.1">
    <property type="nucleotide sequence ID" value="NZ_JBHSKF010000015.1"/>
</dbReference>
<dbReference type="SUPFAM" id="SSF56801">
    <property type="entry name" value="Acetyl-CoA synthetase-like"/>
    <property type="match status" value="1"/>
</dbReference>
<organism evidence="2 3">
    <name type="scientific">Actinokineospora guangxiensis</name>
    <dbReference type="NCBI Taxonomy" id="1490288"/>
    <lineage>
        <taxon>Bacteria</taxon>
        <taxon>Bacillati</taxon>
        <taxon>Actinomycetota</taxon>
        <taxon>Actinomycetes</taxon>
        <taxon>Pseudonocardiales</taxon>
        <taxon>Pseudonocardiaceae</taxon>
        <taxon>Actinokineospora</taxon>
    </lineage>
</organism>
<feature type="domain" description="AMP-dependent synthetase/ligase" evidence="1">
    <location>
        <begin position="35"/>
        <end position="379"/>
    </location>
</feature>
<accession>A0ABW0EVK2</accession>
<dbReference type="EMBL" id="JBHSKF010000015">
    <property type="protein sequence ID" value="MFC5290221.1"/>
    <property type="molecule type" value="Genomic_DNA"/>
</dbReference>
<keyword evidence="3" id="KW-1185">Reference proteome</keyword>
<gene>
    <name evidence="2" type="ORF">ACFPM7_24455</name>
</gene>
<evidence type="ECO:0000313" key="2">
    <source>
        <dbReference type="EMBL" id="MFC5290221.1"/>
    </source>
</evidence>
<dbReference type="PROSITE" id="PS00455">
    <property type="entry name" value="AMP_BINDING"/>
    <property type="match status" value="1"/>
</dbReference>
<dbReference type="Gene3D" id="3.40.50.12780">
    <property type="entry name" value="N-terminal domain of ligase-like"/>
    <property type="match status" value="1"/>
</dbReference>
<sequence>MKPTDLGSLFDELVDRGVRTPVELDRPLDIAPDFGASYTPADVAGLVRNAAGWLHGAGVVPGDRVAVVKENHWDYVLLAAAAARLGAVPALLSDRLAPEVLRVLLGRLDAALLVTTSAVLDTAPDLLGAARRVLVLDGRRVGALDLDALRGTRPPGFVRRHADVPLAIAHTAGTTGTPKLVVHTGDSLMRLAARQSRRVPVLSPGRDDTAASAIAYCDVRAIPWTAGALWRGPRGLVVSGSGSADVLRAHPPTTVDALPSVYLRWESTADAGLFADVRIFTSTGDAVHPPTARAFLSASRRARPVWVQTWGQAETGPLTHRLITRATVAEPGARHPSTVGRPVPGRTRVRVVDPETGRRLPAGRAGLLQVRTSALGAAYVGEDERWAAKESGHWWHTGDVGVRTRTGAYRLLDREVDVLPGQSCLELEDVLADRLPGVLECAVLPVRGRVPVPVVVVRDGRLDPAAWGTAARDLPAMANPVVLPADSLPRTATGVIRRGDLRALLRLGAGYGGGGWS</sequence>
<dbReference type="InterPro" id="IPR020845">
    <property type="entry name" value="AMP-binding_CS"/>
</dbReference>
<protein>
    <submittedName>
        <fullName evidence="2">AMP-binding protein</fullName>
    </submittedName>
</protein>
<comment type="caution">
    <text evidence="2">The sequence shown here is derived from an EMBL/GenBank/DDBJ whole genome shotgun (WGS) entry which is preliminary data.</text>
</comment>
<dbReference type="InterPro" id="IPR050237">
    <property type="entry name" value="ATP-dep_AMP-bd_enzyme"/>
</dbReference>
<name>A0ABW0EVK2_9PSEU</name>
<dbReference type="Gene3D" id="3.30.300.30">
    <property type="match status" value="1"/>
</dbReference>
<dbReference type="PANTHER" id="PTHR43767">
    <property type="entry name" value="LONG-CHAIN-FATTY-ACID--COA LIGASE"/>
    <property type="match status" value="1"/>
</dbReference>
<evidence type="ECO:0000313" key="3">
    <source>
        <dbReference type="Proteomes" id="UP001596157"/>
    </source>
</evidence>
<dbReference type="InterPro" id="IPR045851">
    <property type="entry name" value="AMP-bd_C_sf"/>
</dbReference>
<reference evidence="3" key="1">
    <citation type="journal article" date="2019" name="Int. J. Syst. Evol. Microbiol.">
        <title>The Global Catalogue of Microorganisms (GCM) 10K type strain sequencing project: providing services to taxonomists for standard genome sequencing and annotation.</title>
        <authorList>
            <consortium name="The Broad Institute Genomics Platform"/>
            <consortium name="The Broad Institute Genome Sequencing Center for Infectious Disease"/>
            <person name="Wu L."/>
            <person name="Ma J."/>
        </authorList>
    </citation>
    <scope>NUCLEOTIDE SEQUENCE [LARGE SCALE GENOMIC DNA]</scope>
    <source>
        <strain evidence="3">CCUG 59778</strain>
    </source>
</reference>
<dbReference type="Proteomes" id="UP001596157">
    <property type="component" value="Unassembled WGS sequence"/>
</dbReference>
<dbReference type="InterPro" id="IPR042099">
    <property type="entry name" value="ANL_N_sf"/>
</dbReference>
<dbReference type="InterPro" id="IPR000873">
    <property type="entry name" value="AMP-dep_synth/lig_dom"/>
</dbReference>